<dbReference type="PANTHER" id="PTHR23514">
    <property type="entry name" value="BYPASS OF STOP CODON PROTEIN 6"/>
    <property type="match status" value="1"/>
</dbReference>
<evidence type="ECO:0000256" key="1">
    <source>
        <dbReference type="ARBA" id="ARBA00004141"/>
    </source>
</evidence>
<feature type="transmembrane region" description="Helical" evidence="5">
    <location>
        <begin position="331"/>
        <end position="354"/>
    </location>
</feature>
<dbReference type="PANTHER" id="PTHR23514:SF13">
    <property type="entry name" value="INNER MEMBRANE PROTEIN YBJJ"/>
    <property type="match status" value="1"/>
</dbReference>
<evidence type="ECO:0000313" key="8">
    <source>
        <dbReference type="Proteomes" id="UP000076630"/>
    </source>
</evidence>
<feature type="transmembrane region" description="Helical" evidence="5">
    <location>
        <begin position="72"/>
        <end position="90"/>
    </location>
</feature>
<evidence type="ECO:0000256" key="4">
    <source>
        <dbReference type="ARBA" id="ARBA00023136"/>
    </source>
</evidence>
<feature type="transmembrane region" description="Helical" evidence="5">
    <location>
        <begin position="41"/>
        <end position="60"/>
    </location>
</feature>
<dbReference type="OrthoDB" id="9809599at2"/>
<dbReference type="Gene3D" id="1.20.1250.20">
    <property type="entry name" value="MFS general substrate transporter like domains"/>
    <property type="match status" value="2"/>
</dbReference>
<comment type="subcellular location">
    <subcellularLocation>
        <location evidence="1">Membrane</location>
        <topology evidence="1">Multi-pass membrane protein</topology>
    </subcellularLocation>
</comment>
<dbReference type="RefSeq" id="WP_038987016.1">
    <property type="nucleotide sequence ID" value="NZ_JACALA010000032.1"/>
</dbReference>
<evidence type="ECO:0000313" key="7">
    <source>
        <dbReference type="EMBL" id="KZE73608.1"/>
    </source>
</evidence>
<feature type="transmembrane region" description="Helical" evidence="5">
    <location>
        <begin position="162"/>
        <end position="181"/>
    </location>
</feature>
<feature type="transmembrane region" description="Helical" evidence="5">
    <location>
        <begin position="273"/>
        <end position="292"/>
    </location>
</feature>
<gene>
    <name evidence="7" type="ORF">AV926_02175</name>
</gene>
<name>A0A163UNW3_9FLAO</name>
<feature type="transmembrane region" description="Helical" evidence="5">
    <location>
        <begin position="360"/>
        <end position="380"/>
    </location>
</feature>
<dbReference type="InterPro" id="IPR036259">
    <property type="entry name" value="MFS_trans_sf"/>
</dbReference>
<keyword evidence="4 5" id="KW-0472">Membrane</keyword>
<dbReference type="PROSITE" id="PS50850">
    <property type="entry name" value="MFS"/>
    <property type="match status" value="1"/>
</dbReference>
<dbReference type="SUPFAM" id="SSF103473">
    <property type="entry name" value="MFS general substrate transporter"/>
    <property type="match status" value="1"/>
</dbReference>
<dbReference type="EMBL" id="LQNU01000105">
    <property type="protein sequence ID" value="KZE73608.1"/>
    <property type="molecule type" value="Genomic_DNA"/>
</dbReference>
<feature type="transmembrane region" description="Helical" evidence="5">
    <location>
        <begin position="96"/>
        <end position="114"/>
    </location>
</feature>
<keyword evidence="8" id="KW-1185">Reference proteome</keyword>
<dbReference type="InterPro" id="IPR011701">
    <property type="entry name" value="MFS"/>
</dbReference>
<reference evidence="7 8" key="1">
    <citation type="submission" date="2016-01" db="EMBL/GenBank/DDBJ databases">
        <title>Whole genome sequencing of Myroides marinus L41.</title>
        <authorList>
            <person name="Hong K.W."/>
        </authorList>
    </citation>
    <scope>NUCLEOTIDE SEQUENCE [LARGE SCALE GENOMIC DNA]</scope>
    <source>
        <strain evidence="7 8">L41</strain>
    </source>
</reference>
<feature type="transmembrane region" description="Helical" evidence="5">
    <location>
        <begin position="135"/>
        <end position="156"/>
    </location>
</feature>
<keyword evidence="2 5" id="KW-0812">Transmembrane</keyword>
<evidence type="ECO:0000256" key="3">
    <source>
        <dbReference type="ARBA" id="ARBA00022989"/>
    </source>
</evidence>
<dbReference type="Pfam" id="PF07690">
    <property type="entry name" value="MFS_1"/>
    <property type="match status" value="1"/>
</dbReference>
<evidence type="ECO:0000256" key="5">
    <source>
        <dbReference type="SAM" id="Phobius"/>
    </source>
</evidence>
<sequence length="388" mass="42371">MSKHLARIAVTILFFFFGGISASWASRIPTIKEAFGVNDSAWGFVLLYISIGTLITLPIAGKIIDKLGSKNATLIFLLTYFVLLIGIGYWDVLWQLKLNLVMFGAISNITNISINTQAIKVSKQYKGQIIGSLHGTWSIGGFAASWLGAEMISSYVPPINHFIYYSSVGIFFSILLFKHLVPEDKTPQTDSPIKESKKGFQLPDKNLAMLGLLAFFAMVAEGMMTDWSSEYMKHVTLAPIQLVGYGLTAYMFAMASGRFISDFTVRRFGEQKTLLFCGIFLFIGLGASVLFPSVYSTIISFMIVGLGVSAVVPMCYNLAGHNKSMAPQQALTLVTSIGFIGFFLGPPVIGFIAQHSSLKTAFAIVALFGLAISVLSRFIVIESNSQTE</sequence>
<dbReference type="Proteomes" id="UP000076630">
    <property type="component" value="Unassembled WGS sequence"/>
</dbReference>
<dbReference type="GO" id="GO:0022857">
    <property type="term" value="F:transmembrane transporter activity"/>
    <property type="evidence" value="ECO:0007669"/>
    <property type="project" value="InterPro"/>
</dbReference>
<organism evidence="7 8">
    <name type="scientific">Myroides marinus</name>
    <dbReference type="NCBI Taxonomy" id="703342"/>
    <lineage>
        <taxon>Bacteria</taxon>
        <taxon>Pseudomonadati</taxon>
        <taxon>Bacteroidota</taxon>
        <taxon>Flavobacteriia</taxon>
        <taxon>Flavobacteriales</taxon>
        <taxon>Flavobacteriaceae</taxon>
        <taxon>Myroides</taxon>
    </lineage>
</organism>
<feature type="transmembrane region" description="Helical" evidence="5">
    <location>
        <begin position="240"/>
        <end position="261"/>
    </location>
</feature>
<accession>A0A163UNW3</accession>
<keyword evidence="3 5" id="KW-1133">Transmembrane helix</keyword>
<evidence type="ECO:0000259" key="6">
    <source>
        <dbReference type="PROSITE" id="PS50850"/>
    </source>
</evidence>
<protein>
    <submittedName>
        <fullName evidence="7">MFS transporter</fullName>
    </submittedName>
</protein>
<dbReference type="GO" id="GO:0016020">
    <property type="term" value="C:membrane"/>
    <property type="evidence" value="ECO:0007669"/>
    <property type="project" value="UniProtKB-SubCell"/>
</dbReference>
<feature type="transmembrane region" description="Helical" evidence="5">
    <location>
        <begin position="202"/>
        <end position="220"/>
    </location>
</feature>
<evidence type="ECO:0000256" key="2">
    <source>
        <dbReference type="ARBA" id="ARBA00022692"/>
    </source>
</evidence>
<feature type="transmembrane region" description="Helical" evidence="5">
    <location>
        <begin position="298"/>
        <end position="319"/>
    </location>
</feature>
<dbReference type="InterPro" id="IPR051788">
    <property type="entry name" value="MFS_Transporter"/>
</dbReference>
<dbReference type="CDD" id="cd17393">
    <property type="entry name" value="MFS_MosC_like"/>
    <property type="match status" value="1"/>
</dbReference>
<feature type="domain" description="Major facilitator superfamily (MFS) profile" evidence="6">
    <location>
        <begin position="206"/>
        <end position="388"/>
    </location>
</feature>
<proteinExistence type="predicted"/>
<dbReference type="InterPro" id="IPR020846">
    <property type="entry name" value="MFS_dom"/>
</dbReference>
<dbReference type="AlphaFoldDB" id="A0A163UNW3"/>
<comment type="caution">
    <text evidence="7">The sequence shown here is derived from an EMBL/GenBank/DDBJ whole genome shotgun (WGS) entry which is preliminary data.</text>
</comment>